<dbReference type="EMBL" id="CAJNJA010078481">
    <property type="protein sequence ID" value="CAE7922461.1"/>
    <property type="molecule type" value="Genomic_DNA"/>
</dbReference>
<sequence>MSSRRGWTKLTYNNQNLDCSVKVNGHLTDMGGPSLHRNFMAMTTHATNSERLPNVPFVGACSSPDSWSPFLPADLVRRIMLKCTEVVALQAVSNVQVWMGTSDDWIGTSDRPTKVQGVFRGGEFVPSPHGRILRVHSGEEDVFVYSTHPDSHAIILSHYGQWDDVLVRSSAIGSRGGVPSQLRLPRLLHNQTSTPRLQMGPMASTPGSRGPQPFCL</sequence>
<evidence type="ECO:0000313" key="3">
    <source>
        <dbReference type="Proteomes" id="UP000601435"/>
    </source>
</evidence>
<gene>
    <name evidence="2" type="ORF">SNEC2469_LOCUS31861</name>
</gene>
<comment type="caution">
    <text evidence="2">The sequence shown here is derived from an EMBL/GenBank/DDBJ whole genome shotgun (WGS) entry which is preliminary data.</text>
</comment>
<evidence type="ECO:0000313" key="2">
    <source>
        <dbReference type="EMBL" id="CAE7922461.1"/>
    </source>
</evidence>
<feature type="region of interest" description="Disordered" evidence="1">
    <location>
        <begin position="192"/>
        <end position="216"/>
    </location>
</feature>
<protein>
    <submittedName>
        <fullName evidence="2">Uncharacterized protein</fullName>
    </submittedName>
</protein>
<keyword evidence="3" id="KW-1185">Reference proteome</keyword>
<dbReference type="AlphaFoldDB" id="A0A813BTN9"/>
<reference evidence="2" key="1">
    <citation type="submission" date="2021-02" db="EMBL/GenBank/DDBJ databases">
        <authorList>
            <person name="Dougan E. K."/>
            <person name="Rhodes N."/>
            <person name="Thang M."/>
            <person name="Chan C."/>
        </authorList>
    </citation>
    <scope>NUCLEOTIDE SEQUENCE</scope>
</reference>
<dbReference type="OrthoDB" id="440550at2759"/>
<name>A0A813BTN9_9DINO</name>
<dbReference type="Proteomes" id="UP000601435">
    <property type="component" value="Unassembled WGS sequence"/>
</dbReference>
<accession>A0A813BTN9</accession>
<organism evidence="2 3">
    <name type="scientific">Symbiodinium necroappetens</name>
    <dbReference type="NCBI Taxonomy" id="1628268"/>
    <lineage>
        <taxon>Eukaryota</taxon>
        <taxon>Sar</taxon>
        <taxon>Alveolata</taxon>
        <taxon>Dinophyceae</taxon>
        <taxon>Suessiales</taxon>
        <taxon>Symbiodiniaceae</taxon>
        <taxon>Symbiodinium</taxon>
    </lineage>
</organism>
<evidence type="ECO:0000256" key="1">
    <source>
        <dbReference type="SAM" id="MobiDB-lite"/>
    </source>
</evidence>
<proteinExistence type="predicted"/>